<keyword evidence="4" id="KW-1185">Reference proteome</keyword>
<reference evidence="3 4" key="1">
    <citation type="submission" date="2016-09" db="EMBL/GenBank/DDBJ databases">
        <title>Extensive genetic diversity and differential bi-allelic expression allows diatom success in the polar Southern Ocean.</title>
        <authorList>
            <consortium name="DOE Joint Genome Institute"/>
            <person name="Mock T."/>
            <person name="Otillar R.P."/>
            <person name="Strauss J."/>
            <person name="Dupont C."/>
            <person name="Frickenhaus S."/>
            <person name="Maumus F."/>
            <person name="Mcmullan M."/>
            <person name="Sanges R."/>
            <person name="Schmutz J."/>
            <person name="Toseland A."/>
            <person name="Valas R."/>
            <person name="Veluchamy A."/>
            <person name="Ward B.J."/>
            <person name="Allen A."/>
            <person name="Barry K."/>
            <person name="Falciatore A."/>
            <person name="Ferrante M."/>
            <person name="Fortunato A.E."/>
            <person name="Gloeckner G."/>
            <person name="Gruber A."/>
            <person name="Hipkin R."/>
            <person name="Janech M."/>
            <person name="Kroth P."/>
            <person name="Leese F."/>
            <person name="Lindquist E."/>
            <person name="Lyon B.R."/>
            <person name="Martin J."/>
            <person name="Mayer C."/>
            <person name="Parker M."/>
            <person name="Quesneville H."/>
            <person name="Raymond J."/>
            <person name="Uhlig C."/>
            <person name="Valentin K.U."/>
            <person name="Worden A.Z."/>
            <person name="Armbrust E.V."/>
            <person name="Bowler C."/>
            <person name="Green B."/>
            <person name="Moulton V."/>
            <person name="Van Oosterhout C."/>
            <person name="Grigoriev I."/>
        </authorList>
    </citation>
    <scope>NUCLEOTIDE SEQUENCE [LARGE SCALE GENOMIC DNA]</scope>
    <source>
        <strain evidence="3 4">CCMP1102</strain>
    </source>
</reference>
<protein>
    <submittedName>
        <fullName evidence="3">Peptidase_S49-domain-containing protein</fullName>
    </submittedName>
</protein>
<comment type="similarity">
    <text evidence="1">Belongs to the peptidase S49 family.</text>
</comment>
<evidence type="ECO:0000313" key="4">
    <source>
        <dbReference type="Proteomes" id="UP000095751"/>
    </source>
</evidence>
<name>A0A1E7EX54_9STRA</name>
<dbReference type="Gene3D" id="3.90.226.10">
    <property type="entry name" value="2-enoyl-CoA Hydratase, Chain A, domain 1"/>
    <property type="match status" value="1"/>
</dbReference>
<dbReference type="PANTHER" id="PTHR42987:SF4">
    <property type="entry name" value="PROTEASE SOHB-RELATED"/>
    <property type="match status" value="1"/>
</dbReference>
<gene>
    <name evidence="3" type="ORF">FRACYDRAFT_271089</name>
</gene>
<proteinExistence type="inferred from homology"/>
<dbReference type="Proteomes" id="UP000095751">
    <property type="component" value="Unassembled WGS sequence"/>
</dbReference>
<dbReference type="OrthoDB" id="45421at2759"/>
<dbReference type="AlphaFoldDB" id="A0A1E7EX54"/>
<dbReference type="PANTHER" id="PTHR42987">
    <property type="entry name" value="PEPTIDASE S49"/>
    <property type="match status" value="1"/>
</dbReference>
<evidence type="ECO:0000259" key="2">
    <source>
        <dbReference type="Pfam" id="PF01343"/>
    </source>
</evidence>
<dbReference type="GO" id="GO:0008233">
    <property type="term" value="F:peptidase activity"/>
    <property type="evidence" value="ECO:0007669"/>
    <property type="project" value="InterPro"/>
</dbReference>
<dbReference type="InterPro" id="IPR029045">
    <property type="entry name" value="ClpP/crotonase-like_dom_sf"/>
</dbReference>
<dbReference type="KEGG" id="fcy:FRACYDRAFT_271089"/>
<sequence>MLCCTASPGKLFAAPFAMVGSIGVIATQINVHKILNDYGIETLMFRGGKDKAPISLIGEVTKEGKRTTQLMIDDTHRAFKRHVVKARPVLEQNIDTIANGNVWLGVDALELNLIDAIKTSDEYIEEKIRDGAQVFKMIKTTVRSGFLFGPTLGGNPYYKSSKGLNIDNNAASSSTSLEDDFQDLMHKKGITTMARLPNSVKSIFSKTLKYFH</sequence>
<dbReference type="Pfam" id="PF01343">
    <property type="entry name" value="Peptidase_S49"/>
    <property type="match status" value="1"/>
</dbReference>
<dbReference type="SUPFAM" id="SSF52096">
    <property type="entry name" value="ClpP/crotonase"/>
    <property type="match status" value="1"/>
</dbReference>
<dbReference type="GO" id="GO:0006508">
    <property type="term" value="P:proteolysis"/>
    <property type="evidence" value="ECO:0007669"/>
    <property type="project" value="InterPro"/>
</dbReference>
<organism evidence="3 4">
    <name type="scientific">Fragilariopsis cylindrus CCMP1102</name>
    <dbReference type="NCBI Taxonomy" id="635003"/>
    <lineage>
        <taxon>Eukaryota</taxon>
        <taxon>Sar</taxon>
        <taxon>Stramenopiles</taxon>
        <taxon>Ochrophyta</taxon>
        <taxon>Bacillariophyta</taxon>
        <taxon>Bacillariophyceae</taxon>
        <taxon>Bacillariophycidae</taxon>
        <taxon>Bacillariales</taxon>
        <taxon>Bacillariaceae</taxon>
        <taxon>Fragilariopsis</taxon>
    </lineage>
</organism>
<dbReference type="InterPro" id="IPR002142">
    <property type="entry name" value="Peptidase_S49"/>
</dbReference>
<evidence type="ECO:0000256" key="1">
    <source>
        <dbReference type="ARBA" id="ARBA00008683"/>
    </source>
</evidence>
<feature type="domain" description="Peptidase S49" evidence="2">
    <location>
        <begin position="9"/>
        <end position="126"/>
    </location>
</feature>
<dbReference type="InParanoid" id="A0A1E7EX54"/>
<evidence type="ECO:0000313" key="3">
    <source>
        <dbReference type="EMBL" id="OEU10618.1"/>
    </source>
</evidence>
<accession>A0A1E7EX54</accession>
<dbReference type="EMBL" id="KV784371">
    <property type="protein sequence ID" value="OEU10618.1"/>
    <property type="molecule type" value="Genomic_DNA"/>
</dbReference>